<sequence length="121" mass="12907">MTNLELFWIVLIGGGGTFLLRFMPFLWQSRLTKTTTQRTSLSWPSILTAIGPAAIVALLVLAVYDSIDTTLALWPQFIEWLTGALGVMIGRRLSKGNLAGGVIGGVFAYGSASAMLMGGLS</sequence>
<reference evidence="2" key="2">
    <citation type="submission" date="2021-04" db="EMBL/GenBank/DDBJ databases">
        <authorList>
            <person name="Gilroy R."/>
        </authorList>
    </citation>
    <scope>NUCLEOTIDE SEQUENCE</scope>
    <source>
        <strain evidence="2">9264</strain>
    </source>
</reference>
<gene>
    <name evidence="2" type="ORF">H9906_02665</name>
</gene>
<feature type="transmembrane region" description="Helical" evidence="1">
    <location>
        <begin position="98"/>
        <end position="120"/>
    </location>
</feature>
<protein>
    <submittedName>
        <fullName evidence="2">AzlD domain-containing protein</fullName>
    </submittedName>
</protein>
<evidence type="ECO:0000313" key="2">
    <source>
        <dbReference type="EMBL" id="HJD43916.1"/>
    </source>
</evidence>
<dbReference type="AlphaFoldDB" id="A0A9D2RIB1"/>
<feature type="transmembrane region" description="Helical" evidence="1">
    <location>
        <begin position="46"/>
        <end position="67"/>
    </location>
</feature>
<proteinExistence type="predicted"/>
<feature type="transmembrane region" description="Helical" evidence="1">
    <location>
        <begin position="73"/>
        <end position="91"/>
    </location>
</feature>
<dbReference type="Proteomes" id="UP000823889">
    <property type="component" value="Unassembled WGS sequence"/>
</dbReference>
<keyword evidence="1" id="KW-0472">Membrane</keyword>
<dbReference type="EMBL" id="DWUQ01000050">
    <property type="protein sequence ID" value="HJD43916.1"/>
    <property type="molecule type" value="Genomic_DNA"/>
</dbReference>
<reference evidence="2" key="1">
    <citation type="journal article" date="2021" name="PeerJ">
        <title>Extensive microbial diversity within the chicken gut microbiome revealed by metagenomics and culture.</title>
        <authorList>
            <person name="Gilroy R."/>
            <person name="Ravi A."/>
            <person name="Getino M."/>
            <person name="Pursley I."/>
            <person name="Horton D.L."/>
            <person name="Alikhan N.F."/>
            <person name="Baker D."/>
            <person name="Gharbi K."/>
            <person name="Hall N."/>
            <person name="Watson M."/>
            <person name="Adriaenssens E.M."/>
            <person name="Foster-Nyarko E."/>
            <person name="Jarju S."/>
            <person name="Secka A."/>
            <person name="Antonio M."/>
            <person name="Oren A."/>
            <person name="Chaudhuri R.R."/>
            <person name="La Ragione R."/>
            <person name="Hildebrand F."/>
            <person name="Pallen M.J."/>
        </authorList>
    </citation>
    <scope>NUCLEOTIDE SEQUENCE</scope>
    <source>
        <strain evidence="2">9264</strain>
    </source>
</reference>
<accession>A0A9D2RIB1</accession>
<organism evidence="2 3">
    <name type="scientific">Candidatus Paenalcaligenes intestinipullorum</name>
    <dbReference type="NCBI Taxonomy" id="2838718"/>
    <lineage>
        <taxon>Bacteria</taxon>
        <taxon>Pseudomonadati</taxon>
        <taxon>Pseudomonadota</taxon>
        <taxon>Betaproteobacteria</taxon>
        <taxon>Burkholderiales</taxon>
        <taxon>Alcaligenaceae</taxon>
        <taxon>Paenalcaligenes</taxon>
    </lineage>
</organism>
<keyword evidence="1" id="KW-1133">Transmembrane helix</keyword>
<evidence type="ECO:0000256" key="1">
    <source>
        <dbReference type="SAM" id="Phobius"/>
    </source>
</evidence>
<comment type="caution">
    <text evidence="2">The sequence shown here is derived from an EMBL/GenBank/DDBJ whole genome shotgun (WGS) entry which is preliminary data.</text>
</comment>
<evidence type="ECO:0000313" key="3">
    <source>
        <dbReference type="Proteomes" id="UP000823889"/>
    </source>
</evidence>
<keyword evidence="1" id="KW-0812">Transmembrane</keyword>
<feature type="transmembrane region" description="Helical" evidence="1">
    <location>
        <begin position="6"/>
        <end position="26"/>
    </location>
</feature>
<name>A0A9D2RIB1_9BURK</name>